<name>A0A9W7F559_9STRA</name>
<reference evidence="3" key="1">
    <citation type="journal article" date="2023" name="Commun. Biol.">
        <title>Genome analysis of Parmales, the sister group of diatoms, reveals the evolutionary specialization of diatoms from phago-mixotrophs to photoautotrophs.</title>
        <authorList>
            <person name="Ban H."/>
            <person name="Sato S."/>
            <person name="Yoshikawa S."/>
            <person name="Yamada K."/>
            <person name="Nakamura Y."/>
            <person name="Ichinomiya M."/>
            <person name="Sato N."/>
            <person name="Blanc-Mathieu R."/>
            <person name="Endo H."/>
            <person name="Kuwata A."/>
            <person name="Ogata H."/>
        </authorList>
    </citation>
    <scope>NUCLEOTIDE SEQUENCE [LARGE SCALE GENOMIC DNA]</scope>
    <source>
        <strain evidence="3">NIES 3700</strain>
    </source>
</reference>
<evidence type="ECO:0000313" key="3">
    <source>
        <dbReference type="Proteomes" id="UP001165122"/>
    </source>
</evidence>
<dbReference type="EMBL" id="BRXW01000060">
    <property type="protein sequence ID" value="GMI03639.1"/>
    <property type="molecule type" value="Genomic_DNA"/>
</dbReference>
<comment type="caution">
    <text evidence="2">The sequence shown here is derived from an EMBL/GenBank/DDBJ whole genome shotgun (WGS) entry which is preliminary data.</text>
</comment>
<evidence type="ECO:0000313" key="2">
    <source>
        <dbReference type="EMBL" id="GMI03639.1"/>
    </source>
</evidence>
<organism evidence="2 3">
    <name type="scientific">Triparma laevis f. longispina</name>
    <dbReference type="NCBI Taxonomy" id="1714387"/>
    <lineage>
        <taxon>Eukaryota</taxon>
        <taxon>Sar</taxon>
        <taxon>Stramenopiles</taxon>
        <taxon>Ochrophyta</taxon>
        <taxon>Bolidophyceae</taxon>
        <taxon>Parmales</taxon>
        <taxon>Triparmaceae</taxon>
        <taxon>Triparma</taxon>
    </lineage>
</organism>
<feature type="signal peptide" evidence="1">
    <location>
        <begin position="1"/>
        <end position="20"/>
    </location>
</feature>
<accession>A0A9W7F559</accession>
<evidence type="ECO:0008006" key="4">
    <source>
        <dbReference type="Google" id="ProtNLM"/>
    </source>
</evidence>
<sequence>MRRFMLIALIFAALVAPGHQLSLRPLSVPVMTGGASLAKAGERIVSITERPPLECYGGALSACGASLRNAGDCMGQCGATCKNKFGMEIAGDEAREAAVCLDEATAKMRTWIEEENDTDIKVMVDICDGLSTASNCAEMMGRIMYSQVTSKGGKEVEAKDKAGLVKYLLLLSESLVLIASRLDESELASVKDGKEMIGYLREASDKFGEGGKVMRDGEVERGGGDWLKS</sequence>
<keyword evidence="1" id="KW-0732">Signal</keyword>
<dbReference type="Proteomes" id="UP001165122">
    <property type="component" value="Unassembled WGS sequence"/>
</dbReference>
<keyword evidence="3" id="KW-1185">Reference proteome</keyword>
<protein>
    <recommendedName>
        <fullName evidence="4">Pectinesterase inhibitor domain-containing protein</fullName>
    </recommendedName>
</protein>
<evidence type="ECO:0000256" key="1">
    <source>
        <dbReference type="SAM" id="SignalP"/>
    </source>
</evidence>
<gene>
    <name evidence="2" type="ORF">TrLO_g10714</name>
</gene>
<feature type="chain" id="PRO_5040992866" description="Pectinesterase inhibitor domain-containing protein" evidence="1">
    <location>
        <begin position="21"/>
        <end position="229"/>
    </location>
</feature>
<dbReference type="AlphaFoldDB" id="A0A9W7F559"/>
<dbReference type="OrthoDB" id="42395at2759"/>
<proteinExistence type="predicted"/>